<dbReference type="Proteomes" id="UP001515500">
    <property type="component" value="Chromosome 18"/>
</dbReference>
<dbReference type="GeneID" id="120282196"/>
<dbReference type="GO" id="GO:0036381">
    <property type="term" value="F:pyridoxal 5'-phosphate synthase (glutamine hydrolysing) activity"/>
    <property type="evidence" value="ECO:0007669"/>
    <property type="project" value="UniProtKB-EC"/>
</dbReference>
<name>A0AB40D3R6_DIOCR</name>
<dbReference type="PANTHER" id="PTHR31829">
    <property type="entry name" value="PYRIDOXAL 5'-PHOSPHATE SYNTHASE SUBUNIT SNZ1-RELATED"/>
    <property type="match status" value="1"/>
</dbReference>
<dbReference type="GO" id="GO:0008615">
    <property type="term" value="P:pyridoxine biosynthetic process"/>
    <property type="evidence" value="ECO:0007669"/>
    <property type="project" value="TreeGrafter"/>
</dbReference>
<dbReference type="SUPFAM" id="SSF51366">
    <property type="entry name" value="Ribulose-phoshate binding barrel"/>
    <property type="match status" value="1"/>
</dbReference>
<evidence type="ECO:0000256" key="5">
    <source>
        <dbReference type="ARBA" id="ARBA00023239"/>
    </source>
</evidence>
<dbReference type="InterPro" id="IPR013785">
    <property type="entry name" value="Aldolase_TIM"/>
</dbReference>
<sequence length="173" mass="18840">MIDEEAGVYVIMVLECVLADIRAHSSVTRMSGPGLIREVKHIVAIPFTAEACISYFVEAFNFETIGVGYIDESGVLTPPTMSIASTRTAFVFPLSVTTVTLTRFFAGNVVKGASYALSVKSLKRFVKGLWLKEDTDADIVDQSVKSNDKGQAYRASTNSYSSKGKKKSSFESK</sequence>
<evidence type="ECO:0000313" key="13">
    <source>
        <dbReference type="RefSeq" id="XP_039144888.1"/>
    </source>
</evidence>
<comment type="pathway">
    <text evidence="1">Cofactor biosynthesis; pyridoxal 5'-phosphate biosynthesis.</text>
</comment>
<evidence type="ECO:0000256" key="4">
    <source>
        <dbReference type="ARBA" id="ARBA00022898"/>
    </source>
</evidence>
<evidence type="ECO:0000256" key="9">
    <source>
        <dbReference type="PROSITE-ProRule" id="PRU00481"/>
    </source>
</evidence>
<feature type="domain" description="PdxS/SNZ N-terminal" evidence="11">
    <location>
        <begin position="2"/>
        <end position="94"/>
    </location>
</feature>
<feature type="region of interest" description="Disordered" evidence="10">
    <location>
        <begin position="148"/>
        <end position="173"/>
    </location>
</feature>
<reference evidence="13" key="1">
    <citation type="submission" date="2025-08" db="UniProtKB">
        <authorList>
            <consortium name="RefSeq"/>
        </authorList>
    </citation>
    <scope>IDENTIFICATION</scope>
</reference>
<proteinExistence type="inferred from homology"/>
<evidence type="ECO:0000256" key="3">
    <source>
        <dbReference type="ARBA" id="ARBA00012084"/>
    </source>
</evidence>
<gene>
    <name evidence="13" type="primary">LOC120282196</name>
</gene>
<comment type="catalytic activity">
    <reaction evidence="8">
        <text>aldehydo-D-ribose 5-phosphate + D-glyceraldehyde 3-phosphate + L-glutamine = pyridoxal 5'-phosphate + L-glutamate + phosphate + 3 H2O + H(+)</text>
        <dbReference type="Rhea" id="RHEA:31507"/>
        <dbReference type="ChEBI" id="CHEBI:15377"/>
        <dbReference type="ChEBI" id="CHEBI:15378"/>
        <dbReference type="ChEBI" id="CHEBI:29985"/>
        <dbReference type="ChEBI" id="CHEBI:43474"/>
        <dbReference type="ChEBI" id="CHEBI:58273"/>
        <dbReference type="ChEBI" id="CHEBI:58359"/>
        <dbReference type="ChEBI" id="CHEBI:59776"/>
        <dbReference type="ChEBI" id="CHEBI:597326"/>
        <dbReference type="EC" id="4.3.3.6"/>
    </reaction>
</comment>
<keyword evidence="6" id="KW-0704">Schiff base</keyword>
<evidence type="ECO:0000259" key="11">
    <source>
        <dbReference type="Pfam" id="PF01680"/>
    </source>
</evidence>
<dbReference type="Pfam" id="PF01680">
    <property type="entry name" value="SOR_SNZ"/>
    <property type="match status" value="1"/>
</dbReference>
<accession>A0AB40D3R6</accession>
<evidence type="ECO:0000256" key="6">
    <source>
        <dbReference type="ARBA" id="ARBA00023270"/>
    </source>
</evidence>
<dbReference type="InterPro" id="IPR001852">
    <property type="entry name" value="PdxS/SNZ"/>
</dbReference>
<keyword evidence="5" id="KW-0456">Lyase</keyword>
<dbReference type="InterPro" id="IPR011060">
    <property type="entry name" value="RibuloseP-bd_barrel"/>
</dbReference>
<evidence type="ECO:0000256" key="8">
    <source>
        <dbReference type="ARBA" id="ARBA00047992"/>
    </source>
</evidence>
<evidence type="ECO:0000313" key="12">
    <source>
        <dbReference type="Proteomes" id="UP001515500"/>
    </source>
</evidence>
<dbReference type="GO" id="GO:0006520">
    <property type="term" value="P:amino acid metabolic process"/>
    <property type="evidence" value="ECO:0007669"/>
    <property type="project" value="TreeGrafter"/>
</dbReference>
<dbReference type="EC" id="4.3.3.6" evidence="3"/>
<organism evidence="12 13">
    <name type="scientific">Dioscorea cayennensis subsp. rotundata</name>
    <name type="common">White Guinea yam</name>
    <name type="synonym">Dioscorea rotundata</name>
    <dbReference type="NCBI Taxonomy" id="55577"/>
    <lineage>
        <taxon>Eukaryota</taxon>
        <taxon>Viridiplantae</taxon>
        <taxon>Streptophyta</taxon>
        <taxon>Embryophyta</taxon>
        <taxon>Tracheophyta</taxon>
        <taxon>Spermatophyta</taxon>
        <taxon>Magnoliopsida</taxon>
        <taxon>Liliopsida</taxon>
        <taxon>Dioscoreales</taxon>
        <taxon>Dioscoreaceae</taxon>
        <taxon>Dioscorea</taxon>
    </lineage>
</organism>
<comment type="function">
    <text evidence="7">Catalyzes the formation of pyridoxal 5'-phosphate from ribose 5-phosphate (RBP), glyceraldehyde 3-phosphate (G3P) and ammonia. The ammonia is provided by PDX2. Can also use ribulose 5-phosphate and dihydroxyacetone phosphate as substrates, resulting from enzyme-catalyzed isomerization of RBP and G3P, respectively. Also plays an indirect role in resistance to singlet oxygen-generating photosensitizers.</text>
</comment>
<evidence type="ECO:0000256" key="2">
    <source>
        <dbReference type="ARBA" id="ARBA00007281"/>
    </source>
</evidence>
<comment type="similarity">
    <text evidence="2 9">Belongs to the PdxS/SNZ family.</text>
</comment>
<dbReference type="AlphaFoldDB" id="A0AB40D3R6"/>
<dbReference type="GO" id="GO:0042823">
    <property type="term" value="P:pyridoxal phosphate biosynthetic process"/>
    <property type="evidence" value="ECO:0007669"/>
    <property type="project" value="InterPro"/>
</dbReference>
<evidence type="ECO:0000256" key="10">
    <source>
        <dbReference type="SAM" id="MobiDB-lite"/>
    </source>
</evidence>
<evidence type="ECO:0000256" key="7">
    <source>
        <dbReference type="ARBA" id="ARBA00037142"/>
    </source>
</evidence>
<dbReference type="Gene3D" id="3.20.20.70">
    <property type="entry name" value="Aldolase class I"/>
    <property type="match status" value="1"/>
</dbReference>
<keyword evidence="4" id="KW-0663">Pyridoxal phosphate</keyword>
<dbReference type="PANTHER" id="PTHR31829:SF0">
    <property type="entry name" value="PYRIDOXAL 5'-PHOSPHATE SYNTHASE SUBUNIT SNZ1-RELATED"/>
    <property type="match status" value="1"/>
</dbReference>
<dbReference type="RefSeq" id="XP_039144888.1">
    <property type="nucleotide sequence ID" value="XM_039288954.1"/>
</dbReference>
<protein>
    <recommendedName>
        <fullName evidence="3">pyridoxal 5'-phosphate synthase (glutamine hydrolyzing)</fullName>
        <ecNumber evidence="3">4.3.3.6</ecNumber>
    </recommendedName>
</protein>
<dbReference type="PROSITE" id="PS51129">
    <property type="entry name" value="PDXS_SNZ_2"/>
    <property type="match status" value="1"/>
</dbReference>
<dbReference type="InterPro" id="IPR033755">
    <property type="entry name" value="PdxS/SNZ_N"/>
</dbReference>
<evidence type="ECO:0000256" key="1">
    <source>
        <dbReference type="ARBA" id="ARBA00004737"/>
    </source>
</evidence>
<keyword evidence="12" id="KW-1185">Reference proteome</keyword>